<keyword evidence="13" id="KW-0732">Signal</keyword>
<keyword evidence="6" id="KW-0645">Protease</keyword>
<gene>
    <name evidence="16" type="ORF">C8N24_5564</name>
</gene>
<feature type="domain" description="Aminopeptidase N-like N-terminal" evidence="15">
    <location>
        <begin position="50"/>
        <end position="224"/>
    </location>
</feature>
<dbReference type="Pfam" id="PF01433">
    <property type="entry name" value="Peptidase_M1"/>
    <property type="match status" value="1"/>
</dbReference>
<dbReference type="Pfam" id="PF17900">
    <property type="entry name" value="Peptidase_M1_N"/>
    <property type="match status" value="1"/>
</dbReference>
<comment type="cofactor">
    <cofactor evidence="2">
        <name>Zn(2+)</name>
        <dbReference type="ChEBI" id="CHEBI:29105"/>
    </cofactor>
</comment>
<dbReference type="Gene3D" id="1.10.390.10">
    <property type="entry name" value="Neutral Protease Domain 2"/>
    <property type="match status" value="1"/>
</dbReference>
<dbReference type="PRINTS" id="PR00756">
    <property type="entry name" value="ALADIPTASE"/>
</dbReference>
<evidence type="ECO:0000259" key="15">
    <source>
        <dbReference type="Pfam" id="PF17900"/>
    </source>
</evidence>
<dbReference type="CDD" id="cd09603">
    <property type="entry name" value="M1_APN_like"/>
    <property type="match status" value="1"/>
</dbReference>
<dbReference type="Proteomes" id="UP000278962">
    <property type="component" value="Unassembled WGS sequence"/>
</dbReference>
<sequence>MRGRPLAIVGGLLAGLALSAPAYAQQFSPGSRSLGDRLMPALGNGGYDTLHYTNTFKYDPAANTMLPGSQTEITIKATQNLSELALDLRAYTVSEATIDGIAAGVARVGDKLVITPAAGIVNGREFKLLIKFSGTPLEIQDPDGSFEGWSRIPTGGFVVNEPQGAMGWFPSNNYPSDKATYDFFVTIPATHTSMANGELAARTDNGDGTTTWHWSLDYPMATYLTTATVGVFDYREWTGSTAKGKSGDPLKVYDAFEAALTEAQRTTARNTANRQDEIITWMAGLIGRPYPYESHGTVLHRTSLGYALESQTKSHFSGSSINVGTLAHEIAHQWFGDSVGPQTWEEIWFNEGWATWWAWHFANKLNGSATTTAQQFTSNYNSTSQPTRWNVAPAALASGANLFDTFPVYTRPALMLEAYRQIVGDAAFYGFQRALLDEHGYADININEFIALAKKVAQQQAGFEASNLAKLDTFFTQWLKTPSKPTMTPQAFFASTPAPGTVSGTVPATLALTLGAVPSLGSFQPGVDREYTASTKATVVSTAGDATLAVSDPGRLTNGAFTLPEPLRVELGKTSWAGPVSNEEVTVTFKQLIKATDALRTGAYSKTLTFTLSTTTP</sequence>
<dbReference type="Gene3D" id="2.60.40.1730">
    <property type="entry name" value="tricorn interacting facor f3 domain"/>
    <property type="match status" value="1"/>
</dbReference>
<keyword evidence="17" id="KW-1185">Reference proteome</keyword>
<evidence type="ECO:0000313" key="17">
    <source>
        <dbReference type="Proteomes" id="UP000278962"/>
    </source>
</evidence>
<evidence type="ECO:0000256" key="3">
    <source>
        <dbReference type="ARBA" id="ARBA00010136"/>
    </source>
</evidence>
<dbReference type="OrthoDB" id="100605at2"/>
<reference evidence="16 17" key="1">
    <citation type="submission" date="2018-10" db="EMBL/GenBank/DDBJ databases">
        <title>Genomic Encyclopedia of Archaeal and Bacterial Type Strains, Phase II (KMG-II): from individual species to whole genera.</title>
        <authorList>
            <person name="Goeker M."/>
        </authorList>
    </citation>
    <scope>NUCLEOTIDE SEQUENCE [LARGE SCALE GENOMIC DNA]</scope>
    <source>
        <strain evidence="16 17">DSM 14954</strain>
    </source>
</reference>
<evidence type="ECO:0000256" key="1">
    <source>
        <dbReference type="ARBA" id="ARBA00000098"/>
    </source>
</evidence>
<dbReference type="AlphaFoldDB" id="A0A660L7I2"/>
<evidence type="ECO:0000313" key="16">
    <source>
        <dbReference type="EMBL" id="RKQ87540.1"/>
    </source>
</evidence>
<evidence type="ECO:0000256" key="4">
    <source>
        <dbReference type="ARBA" id="ARBA00012564"/>
    </source>
</evidence>
<dbReference type="InterPro" id="IPR042097">
    <property type="entry name" value="Aminopeptidase_N-like_N_sf"/>
</dbReference>
<evidence type="ECO:0000256" key="9">
    <source>
        <dbReference type="ARBA" id="ARBA00022833"/>
    </source>
</evidence>
<keyword evidence="8" id="KW-0378">Hydrolase</keyword>
<evidence type="ECO:0000256" key="12">
    <source>
        <dbReference type="ARBA" id="ARBA00031533"/>
    </source>
</evidence>
<comment type="caution">
    <text evidence="16">The sequence shown here is derived from an EMBL/GenBank/DDBJ whole genome shotgun (WGS) entry which is preliminary data.</text>
</comment>
<dbReference type="GO" id="GO:0016285">
    <property type="term" value="F:alanyl aminopeptidase activity"/>
    <property type="evidence" value="ECO:0007669"/>
    <property type="project" value="UniProtKB-EC"/>
</dbReference>
<dbReference type="InterPro" id="IPR027268">
    <property type="entry name" value="Peptidase_M4/M1_CTD_sf"/>
</dbReference>
<evidence type="ECO:0000256" key="2">
    <source>
        <dbReference type="ARBA" id="ARBA00001947"/>
    </source>
</evidence>
<evidence type="ECO:0000256" key="13">
    <source>
        <dbReference type="SAM" id="SignalP"/>
    </source>
</evidence>
<name>A0A660L7I2_9ACTN</name>
<dbReference type="SUPFAM" id="SSF55486">
    <property type="entry name" value="Metalloproteases ('zincins'), catalytic domain"/>
    <property type="match status" value="1"/>
</dbReference>
<evidence type="ECO:0000256" key="6">
    <source>
        <dbReference type="ARBA" id="ARBA00022670"/>
    </source>
</evidence>
<organism evidence="16 17">
    <name type="scientific">Solirubrobacter pauli</name>
    <dbReference type="NCBI Taxonomy" id="166793"/>
    <lineage>
        <taxon>Bacteria</taxon>
        <taxon>Bacillati</taxon>
        <taxon>Actinomycetota</taxon>
        <taxon>Thermoleophilia</taxon>
        <taxon>Solirubrobacterales</taxon>
        <taxon>Solirubrobacteraceae</taxon>
        <taxon>Solirubrobacter</taxon>
    </lineage>
</organism>
<dbReference type="InterPro" id="IPR001930">
    <property type="entry name" value="Peptidase_M1"/>
</dbReference>
<dbReference type="SUPFAM" id="SSF63737">
    <property type="entry name" value="Leukotriene A4 hydrolase N-terminal domain"/>
    <property type="match status" value="1"/>
</dbReference>
<keyword evidence="7" id="KW-0479">Metal-binding</keyword>
<evidence type="ECO:0000256" key="11">
    <source>
        <dbReference type="ARBA" id="ARBA00029811"/>
    </source>
</evidence>
<protein>
    <recommendedName>
        <fullName evidence="5">Aminopeptidase N</fullName>
        <ecNumber evidence="4">3.4.11.2</ecNumber>
    </recommendedName>
    <alternativeName>
        <fullName evidence="11">Alanine aminopeptidase</fullName>
    </alternativeName>
    <alternativeName>
        <fullName evidence="12">Lysyl aminopeptidase</fullName>
    </alternativeName>
</protein>
<dbReference type="InterPro" id="IPR014782">
    <property type="entry name" value="Peptidase_M1_dom"/>
</dbReference>
<dbReference type="PANTHER" id="PTHR11533:SF297">
    <property type="entry name" value="AMINOPEPTIDASE N"/>
    <property type="match status" value="1"/>
</dbReference>
<keyword evidence="9" id="KW-0862">Zinc</keyword>
<dbReference type="EMBL" id="RBIL01000002">
    <property type="protein sequence ID" value="RKQ87540.1"/>
    <property type="molecule type" value="Genomic_DNA"/>
</dbReference>
<feature type="domain" description="Peptidase M1 membrane alanine aminopeptidase" evidence="14">
    <location>
        <begin position="315"/>
        <end position="478"/>
    </location>
</feature>
<proteinExistence type="inferred from homology"/>
<keyword evidence="10" id="KW-0482">Metalloprotease</keyword>
<evidence type="ECO:0000256" key="10">
    <source>
        <dbReference type="ARBA" id="ARBA00023049"/>
    </source>
</evidence>
<dbReference type="InterPro" id="IPR050344">
    <property type="entry name" value="Peptidase_M1_aminopeptidases"/>
</dbReference>
<dbReference type="GO" id="GO:0008270">
    <property type="term" value="F:zinc ion binding"/>
    <property type="evidence" value="ECO:0007669"/>
    <property type="project" value="InterPro"/>
</dbReference>
<dbReference type="GO" id="GO:0008237">
    <property type="term" value="F:metallopeptidase activity"/>
    <property type="evidence" value="ECO:0007669"/>
    <property type="project" value="UniProtKB-KW"/>
</dbReference>
<evidence type="ECO:0000256" key="7">
    <source>
        <dbReference type="ARBA" id="ARBA00022723"/>
    </source>
</evidence>
<accession>A0A660L7I2</accession>
<dbReference type="GO" id="GO:0006508">
    <property type="term" value="P:proteolysis"/>
    <property type="evidence" value="ECO:0007669"/>
    <property type="project" value="UniProtKB-KW"/>
</dbReference>
<evidence type="ECO:0000256" key="8">
    <source>
        <dbReference type="ARBA" id="ARBA00022801"/>
    </source>
</evidence>
<dbReference type="EC" id="3.4.11.2" evidence="4"/>
<evidence type="ECO:0000256" key="5">
    <source>
        <dbReference type="ARBA" id="ARBA00015611"/>
    </source>
</evidence>
<dbReference type="InterPro" id="IPR045357">
    <property type="entry name" value="Aminopeptidase_N-like_N"/>
</dbReference>
<feature type="signal peptide" evidence="13">
    <location>
        <begin position="1"/>
        <end position="24"/>
    </location>
</feature>
<dbReference type="PANTHER" id="PTHR11533">
    <property type="entry name" value="PROTEASE M1 ZINC METALLOPROTEASE"/>
    <property type="match status" value="1"/>
</dbReference>
<comment type="catalytic activity">
    <reaction evidence="1">
        <text>Release of an N-terminal amino acid, Xaa-|-Yaa- from a peptide, amide or arylamide. Xaa is preferably Ala, but may be most amino acids including Pro (slow action). When a terminal hydrophobic residue is followed by a prolyl residue, the two may be released as an intact Xaa-Pro dipeptide.</text>
        <dbReference type="EC" id="3.4.11.2"/>
    </reaction>
</comment>
<comment type="similarity">
    <text evidence="3">Belongs to the peptidase M1 family.</text>
</comment>
<feature type="chain" id="PRO_5024831016" description="Aminopeptidase N" evidence="13">
    <location>
        <begin position="25"/>
        <end position="617"/>
    </location>
</feature>
<evidence type="ECO:0000259" key="14">
    <source>
        <dbReference type="Pfam" id="PF01433"/>
    </source>
</evidence>